<sequence length="34" mass="4092">MKRTNQTILLSLSVNDKMKILLSIFRFYNQYAIK</sequence>
<proteinExistence type="predicted"/>
<dbReference type="EMBL" id="CP002983">
    <property type="protein sequence ID" value="AEN16888.1"/>
    <property type="molecule type" value="Genomic_DNA"/>
</dbReference>
<name>G2MEC6_HELPX</name>
<dbReference type="Proteomes" id="UP000008534">
    <property type="component" value="Chromosome"/>
</dbReference>
<dbReference type="AlphaFoldDB" id="G2MEC6"/>
<accession>G2MEC6</accession>
<organism evidence="1 2">
    <name type="scientific">Helicobacter pylori SNT49</name>
    <dbReference type="NCBI Taxonomy" id="1055530"/>
    <lineage>
        <taxon>Bacteria</taxon>
        <taxon>Pseudomonadati</taxon>
        <taxon>Campylobacterota</taxon>
        <taxon>Epsilonproteobacteria</taxon>
        <taxon>Campylobacterales</taxon>
        <taxon>Helicobacteraceae</taxon>
        <taxon>Helicobacter</taxon>
    </lineage>
</organism>
<gene>
    <name evidence="1" type="ORF">HPSNT_03690</name>
</gene>
<evidence type="ECO:0000313" key="1">
    <source>
        <dbReference type="EMBL" id="AEN16888.1"/>
    </source>
</evidence>
<evidence type="ECO:0000313" key="2">
    <source>
        <dbReference type="Proteomes" id="UP000008534"/>
    </source>
</evidence>
<protein>
    <submittedName>
        <fullName evidence="1">Uncharacterized protein</fullName>
    </submittedName>
</protein>
<reference evidence="1 2" key="1">
    <citation type="submission" date="2011-08" db="EMBL/GenBank/DDBJ databases">
        <authorList>
            <person name="Kersulyte D."/>
            <person name="Choudhury A."/>
            <person name="Mukhopadhyay A.K."/>
            <person name="Nair G.B."/>
            <person name="Berg D.E."/>
        </authorList>
    </citation>
    <scope>NUCLEOTIDE SEQUENCE [LARGE SCALE GENOMIC DNA]</scope>
    <source>
        <strain evidence="2">SNT49</strain>
    </source>
</reference>
<dbReference type="KEGG" id="hen:HPSNT_03690"/>
<dbReference type="HOGENOM" id="CLU_3374149_0_0_7"/>